<dbReference type="EMBL" id="RXLP01000025">
    <property type="protein sequence ID" value="TCD53856.1"/>
    <property type="molecule type" value="Genomic_DNA"/>
</dbReference>
<accession>A0A4R0QZ55</accession>
<dbReference type="AlphaFoldDB" id="A0A4R0QZ55"/>
<comment type="caution">
    <text evidence="1">The sequence shown here is derived from an EMBL/GenBank/DDBJ whole genome shotgun (WGS) entry which is preliminary data.</text>
</comment>
<name>A0A4R0QZ55_9BIFI</name>
<sequence length="193" mass="22400">MTITRQEYAQLGELIYHMRDIYNTGYVADYTSDITWVSVKKVLSYHDEDLYTAVHHIGANEHTEESLHDFILHTMRRVNWKEYLPISLYELTGQESGIIFFDNGDTIICNWSGYADFEIPRVFAGMLIPASFDDEWNPTPVRVNVDALLANADIIYDKNNDYKILSEEDRPPLETVYRFDSLGISIYAPNDWA</sequence>
<reference evidence="1 2" key="1">
    <citation type="submission" date="2018-12" db="EMBL/GenBank/DDBJ databases">
        <title>Alloscrdovia theropitheci sp. nov: a novel taxon from the feces of the bleeding-herat monkey (Theropithecus geleda).</title>
        <authorList>
            <person name="Modesto M."/>
        </authorList>
    </citation>
    <scope>NUCLEOTIDE SEQUENCE [LARGE SCALE GENOMIC DNA]</scope>
    <source>
        <strain evidence="1 2">GLDI4/2</strain>
    </source>
</reference>
<keyword evidence="2" id="KW-1185">Reference proteome</keyword>
<dbReference type="Proteomes" id="UP000291289">
    <property type="component" value="Unassembled WGS sequence"/>
</dbReference>
<evidence type="ECO:0000313" key="1">
    <source>
        <dbReference type="EMBL" id="TCD53856.1"/>
    </source>
</evidence>
<gene>
    <name evidence="1" type="ORF">EJ419_06280</name>
</gene>
<protein>
    <submittedName>
        <fullName evidence="1">Uncharacterized protein</fullName>
    </submittedName>
</protein>
<organism evidence="1 2">
    <name type="scientific">Alloscardovia theropitheci</name>
    <dbReference type="NCBI Taxonomy" id="2496842"/>
    <lineage>
        <taxon>Bacteria</taxon>
        <taxon>Bacillati</taxon>
        <taxon>Actinomycetota</taxon>
        <taxon>Actinomycetes</taxon>
        <taxon>Bifidobacteriales</taxon>
        <taxon>Bifidobacteriaceae</taxon>
        <taxon>Alloscardovia</taxon>
    </lineage>
</organism>
<proteinExistence type="predicted"/>
<dbReference type="RefSeq" id="WP_131284745.1">
    <property type="nucleotide sequence ID" value="NZ_RXLP01000025.1"/>
</dbReference>
<evidence type="ECO:0000313" key="2">
    <source>
        <dbReference type="Proteomes" id="UP000291289"/>
    </source>
</evidence>